<protein>
    <submittedName>
        <fullName evidence="2">Uncharacterized protein</fullName>
    </submittedName>
</protein>
<accession>A0A0K2UGK5</accession>
<feature type="non-terminal residue" evidence="2">
    <location>
        <position position="1"/>
    </location>
</feature>
<reference evidence="2" key="1">
    <citation type="submission" date="2014-05" db="EMBL/GenBank/DDBJ databases">
        <authorList>
            <person name="Chronopoulou M."/>
        </authorList>
    </citation>
    <scope>NUCLEOTIDE SEQUENCE</scope>
    <source>
        <tissue evidence="2">Whole organism</tissue>
    </source>
</reference>
<organism evidence="2">
    <name type="scientific">Lepeophtheirus salmonis</name>
    <name type="common">Salmon louse</name>
    <name type="synonym">Caligus salmonis</name>
    <dbReference type="NCBI Taxonomy" id="72036"/>
    <lineage>
        <taxon>Eukaryota</taxon>
        <taxon>Metazoa</taxon>
        <taxon>Ecdysozoa</taxon>
        <taxon>Arthropoda</taxon>
        <taxon>Crustacea</taxon>
        <taxon>Multicrustacea</taxon>
        <taxon>Hexanauplia</taxon>
        <taxon>Copepoda</taxon>
        <taxon>Siphonostomatoida</taxon>
        <taxon>Caligidae</taxon>
        <taxon>Lepeophtheirus</taxon>
    </lineage>
</organism>
<evidence type="ECO:0000256" key="1">
    <source>
        <dbReference type="SAM" id="MobiDB-lite"/>
    </source>
</evidence>
<name>A0A0K2UGK5_LEPSM</name>
<dbReference type="EMBL" id="HACA01019977">
    <property type="protein sequence ID" value="CDW37338.1"/>
    <property type="molecule type" value="Transcribed_RNA"/>
</dbReference>
<sequence>WRGNRFPQSWRCACRDGSCFGVANRVCHSHNLNSGFAQASQRSQRPFLKGFEVRALVCNNLNESQGPFAQRKSRDSKNGREKDLCNSHESRPSVCTSWRHRSSSPLPSSLQAAERNRTTQSPYRPTSPNPSTRILSNSILFTSFALLFNQRPLQFSFSA</sequence>
<feature type="compositionally biased region" description="Polar residues" evidence="1">
    <location>
        <begin position="118"/>
        <end position="132"/>
    </location>
</feature>
<feature type="compositionally biased region" description="Basic and acidic residues" evidence="1">
    <location>
        <begin position="72"/>
        <end position="91"/>
    </location>
</feature>
<proteinExistence type="predicted"/>
<dbReference type="AlphaFoldDB" id="A0A0K2UGK5"/>
<evidence type="ECO:0000313" key="2">
    <source>
        <dbReference type="EMBL" id="CDW37338.1"/>
    </source>
</evidence>
<feature type="region of interest" description="Disordered" evidence="1">
    <location>
        <begin position="65"/>
        <end position="132"/>
    </location>
</feature>